<evidence type="ECO:0000256" key="1">
    <source>
        <dbReference type="ARBA" id="ARBA00006484"/>
    </source>
</evidence>
<dbReference type="FunFam" id="3.40.50.720:FF:000084">
    <property type="entry name" value="Short-chain dehydrogenase reductase"/>
    <property type="match status" value="1"/>
</dbReference>
<gene>
    <name evidence="3" type="ORF">GTQ38_01710</name>
</gene>
<organism evidence="3 4">
    <name type="scientific">Poritiphilus flavus</name>
    <dbReference type="NCBI Taxonomy" id="2697053"/>
    <lineage>
        <taxon>Bacteria</taxon>
        <taxon>Pseudomonadati</taxon>
        <taxon>Bacteroidota</taxon>
        <taxon>Flavobacteriia</taxon>
        <taxon>Flavobacteriales</taxon>
        <taxon>Flavobacteriaceae</taxon>
        <taxon>Poritiphilus</taxon>
    </lineage>
</organism>
<name>A0A6L9E8B5_9FLAO</name>
<dbReference type="CDD" id="cd05233">
    <property type="entry name" value="SDR_c"/>
    <property type="match status" value="1"/>
</dbReference>
<dbReference type="AlphaFoldDB" id="A0A6L9E8B5"/>
<reference evidence="3 4" key="1">
    <citation type="submission" date="2020-01" db="EMBL/GenBank/DDBJ databases">
        <title>Bacteria diversity of Porities sp.</title>
        <authorList>
            <person name="Wang G."/>
        </authorList>
    </citation>
    <scope>NUCLEOTIDE SEQUENCE [LARGE SCALE GENOMIC DNA]</scope>
    <source>
        <strain evidence="3 4">R33</strain>
    </source>
</reference>
<dbReference type="Pfam" id="PF13561">
    <property type="entry name" value="adh_short_C2"/>
    <property type="match status" value="1"/>
</dbReference>
<dbReference type="EMBL" id="WXYO01000001">
    <property type="protein sequence ID" value="NAS10699.1"/>
    <property type="molecule type" value="Genomic_DNA"/>
</dbReference>
<evidence type="ECO:0000256" key="2">
    <source>
        <dbReference type="ARBA" id="ARBA00023002"/>
    </source>
</evidence>
<sequence length="254" mass="26908">MQGKLKDKVALITGATSGMGKAIAETFAREGARCIVSGRDLKRGEQLANELSELSPTLFFQADVSKAEENKQLIKKAAQAFGRLDILSLNAGVLGLGTVSGTSVETWQHTIETNLNSIFYLCKYGLPELQKTGRGVVLINASIAAFKSFPQHAAYCASKAGAVALMKQMALDYGPEIRVNAICPGPVNTPLLHDSAQAFENPESIIAATEAKTLLKRLGEPEDVARLALFLASDEASWITGSAITIDGGILNSG</sequence>
<dbReference type="InterPro" id="IPR002347">
    <property type="entry name" value="SDR_fam"/>
</dbReference>
<proteinExistence type="inferred from homology"/>
<dbReference type="GO" id="GO:0047936">
    <property type="term" value="F:glucose 1-dehydrogenase [NAD(P)+] activity"/>
    <property type="evidence" value="ECO:0007669"/>
    <property type="project" value="UniProtKB-EC"/>
</dbReference>
<comment type="similarity">
    <text evidence="1">Belongs to the short-chain dehydrogenases/reductases (SDR) family.</text>
</comment>
<dbReference type="Proteomes" id="UP000475249">
    <property type="component" value="Unassembled WGS sequence"/>
</dbReference>
<dbReference type="PANTHER" id="PTHR24321">
    <property type="entry name" value="DEHYDROGENASES, SHORT CHAIN"/>
    <property type="match status" value="1"/>
</dbReference>
<dbReference type="NCBIfam" id="NF005559">
    <property type="entry name" value="PRK07231.1"/>
    <property type="match status" value="1"/>
</dbReference>
<evidence type="ECO:0000313" key="3">
    <source>
        <dbReference type="EMBL" id="NAS10699.1"/>
    </source>
</evidence>
<dbReference type="Gene3D" id="3.40.50.720">
    <property type="entry name" value="NAD(P)-binding Rossmann-like Domain"/>
    <property type="match status" value="1"/>
</dbReference>
<dbReference type="PROSITE" id="PS00061">
    <property type="entry name" value="ADH_SHORT"/>
    <property type="match status" value="1"/>
</dbReference>
<evidence type="ECO:0000313" key="4">
    <source>
        <dbReference type="Proteomes" id="UP000475249"/>
    </source>
</evidence>
<dbReference type="EC" id="1.1.1.47" evidence="3"/>
<dbReference type="InterPro" id="IPR020904">
    <property type="entry name" value="Sc_DH/Rdtase_CS"/>
</dbReference>
<accession>A0A6L9E8B5</accession>
<dbReference type="SUPFAM" id="SSF51735">
    <property type="entry name" value="NAD(P)-binding Rossmann-fold domains"/>
    <property type="match status" value="1"/>
</dbReference>
<keyword evidence="4" id="KW-1185">Reference proteome</keyword>
<protein>
    <submittedName>
        <fullName evidence="3">Glucose 1-dehydrogenase</fullName>
        <ecNumber evidence="3">1.1.1.47</ecNumber>
    </submittedName>
</protein>
<dbReference type="PANTHER" id="PTHR24321:SF8">
    <property type="entry name" value="ESTRADIOL 17-BETA-DEHYDROGENASE 8-RELATED"/>
    <property type="match status" value="1"/>
</dbReference>
<comment type="caution">
    <text evidence="3">The sequence shown here is derived from an EMBL/GenBank/DDBJ whole genome shotgun (WGS) entry which is preliminary data.</text>
</comment>
<dbReference type="InterPro" id="IPR036291">
    <property type="entry name" value="NAD(P)-bd_dom_sf"/>
</dbReference>
<keyword evidence="2 3" id="KW-0560">Oxidoreductase</keyword>
<dbReference type="PRINTS" id="PR00081">
    <property type="entry name" value="GDHRDH"/>
</dbReference>
<dbReference type="RefSeq" id="WP_161433495.1">
    <property type="nucleotide sequence ID" value="NZ_WXYO01000001.1"/>
</dbReference>